<dbReference type="Gene3D" id="3.40.190.10">
    <property type="entry name" value="Periplasmic binding protein-like II"/>
    <property type="match status" value="2"/>
</dbReference>
<feature type="compositionally biased region" description="Gly residues" evidence="1">
    <location>
        <begin position="33"/>
        <end position="60"/>
    </location>
</feature>
<dbReference type="PROSITE" id="PS51257">
    <property type="entry name" value="PROKAR_LIPOPROTEIN"/>
    <property type="match status" value="1"/>
</dbReference>
<dbReference type="STRING" id="717605.Theco_1369"/>
<feature type="signal peptide" evidence="2">
    <location>
        <begin position="1"/>
        <end position="26"/>
    </location>
</feature>
<dbReference type="Pfam" id="PF01547">
    <property type="entry name" value="SBP_bac_1"/>
    <property type="match status" value="1"/>
</dbReference>
<organism evidence="3 4">
    <name type="scientific">Thermobacillus composti (strain DSM 18247 / JCM 13945 / KWC4)</name>
    <dbReference type="NCBI Taxonomy" id="717605"/>
    <lineage>
        <taxon>Bacteria</taxon>
        <taxon>Bacillati</taxon>
        <taxon>Bacillota</taxon>
        <taxon>Bacilli</taxon>
        <taxon>Bacillales</taxon>
        <taxon>Paenibacillaceae</taxon>
        <taxon>Thermobacillus</taxon>
    </lineage>
</organism>
<keyword evidence="4" id="KW-1185">Reference proteome</keyword>
<dbReference type="InterPro" id="IPR050490">
    <property type="entry name" value="Bact_solute-bd_prot1"/>
</dbReference>
<dbReference type="HOGENOM" id="CLU_021021_1_1_9"/>
<dbReference type="CDD" id="cd13582">
    <property type="entry name" value="PBP2_AlgQ_like_3"/>
    <property type="match status" value="1"/>
</dbReference>
<dbReference type="EMBL" id="CP003255">
    <property type="protein sequence ID" value="AGA57525.1"/>
    <property type="molecule type" value="Genomic_DNA"/>
</dbReference>
<evidence type="ECO:0000256" key="2">
    <source>
        <dbReference type="SAM" id="SignalP"/>
    </source>
</evidence>
<dbReference type="PANTHER" id="PTHR43649">
    <property type="entry name" value="ARABINOSE-BINDING PROTEIN-RELATED"/>
    <property type="match status" value="1"/>
</dbReference>
<proteinExistence type="predicted"/>
<feature type="region of interest" description="Disordered" evidence="1">
    <location>
        <begin position="33"/>
        <end position="62"/>
    </location>
</feature>
<evidence type="ECO:0000256" key="1">
    <source>
        <dbReference type="SAM" id="MobiDB-lite"/>
    </source>
</evidence>
<keyword evidence="2" id="KW-0732">Signal</keyword>
<reference evidence="4" key="1">
    <citation type="submission" date="2012-01" db="EMBL/GenBank/DDBJ databases">
        <title>Complete sequence of chromosome of Thermobacillus composti KWC4.</title>
        <authorList>
            <person name="Lucas S."/>
            <person name="Han J."/>
            <person name="Lapidus A."/>
            <person name="Cheng J.-F."/>
            <person name="Goodwin L."/>
            <person name="Pitluck S."/>
            <person name="Peters L."/>
            <person name="Ovchinnikova G."/>
            <person name="Teshima H."/>
            <person name="Detter J.C."/>
            <person name="Han C."/>
            <person name="Tapia R."/>
            <person name="Land M."/>
            <person name="Hauser L."/>
            <person name="Kyrpides N."/>
            <person name="Ivanova N."/>
            <person name="Pagani I."/>
            <person name="Anderson I."/>
            <person name="Woyke T."/>
        </authorList>
    </citation>
    <scope>NUCLEOTIDE SEQUENCE [LARGE SCALE GENOMIC DNA]</scope>
    <source>
        <strain evidence="4">DSM 18247 / JCM 13945 / KWC4</strain>
    </source>
</reference>
<evidence type="ECO:0000313" key="3">
    <source>
        <dbReference type="EMBL" id="AGA57525.1"/>
    </source>
</evidence>
<dbReference type="PANTHER" id="PTHR43649:SF12">
    <property type="entry name" value="DIACETYLCHITOBIOSE BINDING PROTEIN DASA"/>
    <property type="match status" value="1"/>
</dbReference>
<dbReference type="KEGG" id="tco:Theco_1369"/>
<sequence>MVLTGEKKRRFWRFLSIALALMLVLAACTGKSGDGGGSGTSGQETGSGTGSNGNGGGEGSGSELEPITITAFIGAPQQTPTPDNRIYKKIEEELGVKLEMEFLVGDLQQKLGVMIAGGEYPDLITADTKLVAAKAVIPLEDLIEEHAPNLRKHFAKAWNRMKDSSDGHIYWLPNYGIIHGEFKPTWYSGPAFWIQKKVLKEFGYPKPKTLDEFMQLVRDYVAKHPTTEDGQPTIGYTALASDWRTFPLLNPPEHLIGHPNDGGVVVRDGVAEVFAVKDYAKRYYQELNNLYNEGLFDKEAFVQNYDQYLAKLSSGRVVAMFDQHWNFQPAEDNLIAEGRILDTYVGFPLVYDTSIRDWYLDRPVPNLNNGFGISKDAKDPVRIIKFLDALITEEWQKILSWGEEGIDYHVDENGRFYRTPEQRAQQEDPTWKLANRADALFGYIPKIEGTFSDGNATSPGNQPEEYFESLKPEDRELLEAYGHKTWTDFFSPPLENPVYYPAWQIDLIDGSEAAIAGQQMTDTSLKYLPQAIMAKPGQFDAVWDDYVKAFEKINVQAYLDRVNEQLQWRIENWSTE</sequence>
<accession>L0EEF3</accession>
<dbReference type="AlphaFoldDB" id="L0EEF3"/>
<keyword evidence="3" id="KW-0762">Sugar transport</keyword>
<dbReference type="Proteomes" id="UP000010795">
    <property type="component" value="Chromosome"/>
</dbReference>
<protein>
    <submittedName>
        <fullName evidence="3">ABC-type sugar transport system, periplasmic component</fullName>
    </submittedName>
</protein>
<gene>
    <name evidence="3" type="ordered locus">Theco_1369</name>
</gene>
<evidence type="ECO:0000313" key="4">
    <source>
        <dbReference type="Proteomes" id="UP000010795"/>
    </source>
</evidence>
<dbReference type="eggNOG" id="COG1653">
    <property type="taxonomic scope" value="Bacteria"/>
</dbReference>
<dbReference type="InterPro" id="IPR006059">
    <property type="entry name" value="SBP"/>
</dbReference>
<keyword evidence="3" id="KW-0813">Transport</keyword>
<name>L0EEF3_THECK</name>
<feature type="chain" id="PRO_5038813164" evidence="2">
    <location>
        <begin position="27"/>
        <end position="576"/>
    </location>
</feature>
<dbReference type="SUPFAM" id="SSF53850">
    <property type="entry name" value="Periplasmic binding protein-like II"/>
    <property type="match status" value="1"/>
</dbReference>